<dbReference type="EMBL" id="CAJPIZ010005542">
    <property type="protein sequence ID" value="CAG2108705.1"/>
    <property type="molecule type" value="Genomic_DNA"/>
</dbReference>
<organism evidence="1">
    <name type="scientific">Medioppia subpectinata</name>
    <dbReference type="NCBI Taxonomy" id="1979941"/>
    <lineage>
        <taxon>Eukaryota</taxon>
        <taxon>Metazoa</taxon>
        <taxon>Ecdysozoa</taxon>
        <taxon>Arthropoda</taxon>
        <taxon>Chelicerata</taxon>
        <taxon>Arachnida</taxon>
        <taxon>Acari</taxon>
        <taxon>Acariformes</taxon>
        <taxon>Sarcoptiformes</taxon>
        <taxon>Oribatida</taxon>
        <taxon>Brachypylina</taxon>
        <taxon>Oppioidea</taxon>
        <taxon>Oppiidae</taxon>
        <taxon>Medioppia</taxon>
    </lineage>
</organism>
<dbReference type="EMBL" id="OC860117">
    <property type="protein sequence ID" value="CAD7628275.1"/>
    <property type="molecule type" value="Genomic_DNA"/>
</dbReference>
<keyword evidence="2" id="KW-1185">Reference proteome</keyword>
<accession>A0A7R9KRX7</accession>
<dbReference type="Proteomes" id="UP000759131">
    <property type="component" value="Unassembled WGS sequence"/>
</dbReference>
<protein>
    <submittedName>
        <fullName evidence="1">Uncharacterized protein</fullName>
    </submittedName>
</protein>
<name>A0A7R9KRX7_9ACAR</name>
<sequence length="251" mass="28560">MKRMVNIIYVMETNKCHVIGYGPILNVAKYMRSILILYIKLYYKCDCEEIDAVEDVLNKMGVMVTDMQTNSQIVYSQENCSVVTIAVPVCVPSRDEVIMLLFDNPSKSNAKMVLYSNTRVEQNHKFKGVLELIPNRNNPINFVNKVEKVLVMVYKTTANHFAVIYPQWGLDCSRTPICKINLLSTKVEKSADSPDRQFCIASTREHSRVEAIQNCRSGLSALFSTFVDKRLILQMGVREQSSPHCGYITAK</sequence>
<gene>
    <name evidence="1" type="ORF">OSB1V03_LOCUS8697</name>
</gene>
<reference evidence="1" key="1">
    <citation type="submission" date="2020-11" db="EMBL/GenBank/DDBJ databases">
        <authorList>
            <person name="Tran Van P."/>
        </authorList>
    </citation>
    <scope>NUCLEOTIDE SEQUENCE</scope>
</reference>
<evidence type="ECO:0000313" key="1">
    <source>
        <dbReference type="EMBL" id="CAD7628275.1"/>
    </source>
</evidence>
<dbReference type="AlphaFoldDB" id="A0A7R9KRX7"/>
<dbReference type="OrthoDB" id="6538124at2759"/>
<proteinExistence type="predicted"/>
<evidence type="ECO:0000313" key="2">
    <source>
        <dbReference type="Proteomes" id="UP000759131"/>
    </source>
</evidence>